<dbReference type="EMBL" id="JBBXMP010000005">
    <property type="protein sequence ID" value="KAL0070682.1"/>
    <property type="molecule type" value="Genomic_DNA"/>
</dbReference>
<evidence type="ECO:0000256" key="1">
    <source>
        <dbReference type="ARBA" id="ARBA00004604"/>
    </source>
</evidence>
<evidence type="ECO:0000313" key="14">
    <source>
        <dbReference type="Proteomes" id="UP001437256"/>
    </source>
</evidence>
<evidence type="ECO:0000313" key="13">
    <source>
        <dbReference type="EMBL" id="KAL0070682.1"/>
    </source>
</evidence>
<name>A0ABR3A9R3_9AGAR</name>
<dbReference type="InterPro" id="IPR033599">
    <property type="entry name" value="TAF1B/Rrn7"/>
</dbReference>
<feature type="domain" description="Rrn7/TAF1B C-terminal cyclin" evidence="12">
    <location>
        <begin position="222"/>
        <end position="386"/>
    </location>
</feature>
<feature type="domain" description="Rrn7/TAF1B N-terminal cyclin" evidence="11">
    <location>
        <begin position="119"/>
        <end position="197"/>
    </location>
</feature>
<evidence type="ECO:0000256" key="10">
    <source>
        <dbReference type="SAM" id="MobiDB-lite"/>
    </source>
</evidence>
<evidence type="ECO:0000256" key="7">
    <source>
        <dbReference type="ARBA" id="ARBA00023125"/>
    </source>
</evidence>
<keyword evidence="5" id="KW-0862">Zinc</keyword>
<feature type="region of interest" description="Disordered" evidence="10">
    <location>
        <begin position="51"/>
        <end position="148"/>
    </location>
</feature>
<feature type="region of interest" description="Disordered" evidence="10">
    <location>
        <begin position="411"/>
        <end position="446"/>
    </location>
</feature>
<protein>
    <submittedName>
        <fullName evidence="13">Uncharacterized protein</fullName>
    </submittedName>
</protein>
<comment type="similarity">
    <text evidence="2">Belongs to the RRN7/TAF1B family.</text>
</comment>
<dbReference type="Pfam" id="PF20644">
    <property type="entry name" value="Rrn7_cyclin_N"/>
    <property type="match status" value="1"/>
</dbReference>
<keyword evidence="9" id="KW-0539">Nucleus</keyword>
<dbReference type="PANTHER" id="PTHR31576:SF2">
    <property type="entry name" value="TATA BOX-BINDING PROTEIN-ASSOCIATED FACTOR RNA POLYMERASE I SUBUNIT B"/>
    <property type="match status" value="1"/>
</dbReference>
<evidence type="ECO:0000256" key="5">
    <source>
        <dbReference type="ARBA" id="ARBA00022833"/>
    </source>
</evidence>
<reference evidence="13 14" key="1">
    <citation type="submission" date="2024-05" db="EMBL/GenBank/DDBJ databases">
        <title>A draft genome resource for the thread blight pathogen Marasmius tenuissimus strain MS-2.</title>
        <authorList>
            <person name="Yulfo-Soto G.E."/>
            <person name="Baruah I.K."/>
            <person name="Amoako-Attah I."/>
            <person name="Bukari Y."/>
            <person name="Meinhardt L.W."/>
            <person name="Bailey B.A."/>
            <person name="Cohen S.P."/>
        </authorList>
    </citation>
    <scope>NUCLEOTIDE SEQUENCE [LARGE SCALE GENOMIC DNA]</scope>
    <source>
        <strain evidence="13 14">MS-2</strain>
    </source>
</reference>
<evidence type="ECO:0000256" key="2">
    <source>
        <dbReference type="ARBA" id="ARBA00006899"/>
    </source>
</evidence>
<accession>A0ABR3A9R3</accession>
<comment type="caution">
    <text evidence="13">The sequence shown here is derived from an EMBL/GenBank/DDBJ whole genome shotgun (WGS) entry which is preliminary data.</text>
</comment>
<dbReference type="PANTHER" id="PTHR31576">
    <property type="entry name" value="TATA BOX-BINDING PROTEIN-ASSOCIATED FACTOR RNA POLYMERASE I SUBUNIT B"/>
    <property type="match status" value="1"/>
</dbReference>
<evidence type="ECO:0000256" key="3">
    <source>
        <dbReference type="ARBA" id="ARBA00022723"/>
    </source>
</evidence>
<keyword evidence="8" id="KW-0804">Transcription</keyword>
<evidence type="ECO:0000256" key="9">
    <source>
        <dbReference type="ARBA" id="ARBA00023242"/>
    </source>
</evidence>
<feature type="compositionally biased region" description="Polar residues" evidence="10">
    <location>
        <begin position="80"/>
        <end position="94"/>
    </location>
</feature>
<evidence type="ECO:0000259" key="11">
    <source>
        <dbReference type="Pfam" id="PF20644"/>
    </source>
</evidence>
<comment type="subcellular location">
    <subcellularLocation>
        <location evidence="1">Nucleus</location>
        <location evidence="1">Nucleolus</location>
    </subcellularLocation>
</comment>
<keyword evidence="3" id="KW-0479">Metal-binding</keyword>
<gene>
    <name evidence="13" type="ORF">AAF712_001903</name>
</gene>
<dbReference type="Proteomes" id="UP001437256">
    <property type="component" value="Unassembled WGS sequence"/>
</dbReference>
<dbReference type="InterPro" id="IPR048538">
    <property type="entry name" value="Rrn7_cyclin_C"/>
</dbReference>
<dbReference type="Pfam" id="PF20645">
    <property type="entry name" value="Rrn7_cyclin_C"/>
    <property type="match status" value="1"/>
</dbReference>
<sequence>MRGRYLYFQCQQLILRKQVAALVRLLNIPPEIEVVSRDVWALHLSLLPDPPPAEPYHHARQQQDPNQSNEPSSARDDGSASATQNAPHDSSSDNGSDEGPHGPVQSDPEDPELAEILRQNSESESDSDEGDDEEVNKPETMSRRRKNHSVYEGPANNLAVLMIACWTLRIPLLYRDLSRYIERYELPYLDPVRLLPTDMISHLTKHNIQALSPAHAPNILALHSLTCRLARLMSSKYSLVTPEANAAPILWRATLSMGGTPPLYCLTKTLSRVLSLPLALHHSLVPELKRVKTSDPESHKFDDVPVELSFVAATIVVLKLVYGLDGSHRSPQDHNDPACVLPAPGEFLELVKKLDEGGSSKFGMGTSTDEMSDEAIDDYLSFCEHALLPSADHDRSGDKLLKNYFALAEPRETGRNQQKMPESRIPTRPKFNRTDVSTSDEKRVRPGESYTIHHSRDVTGTMNEEMELVVRRGAQWVGISEDYLCGVVEKYERRFARWWKETGSKLRA</sequence>
<feature type="compositionally biased region" description="Acidic residues" evidence="10">
    <location>
        <begin position="123"/>
        <end position="134"/>
    </location>
</feature>
<keyword evidence="7" id="KW-0238">DNA-binding</keyword>
<proteinExistence type="inferred from homology"/>
<evidence type="ECO:0000256" key="6">
    <source>
        <dbReference type="ARBA" id="ARBA00023015"/>
    </source>
</evidence>
<keyword evidence="6" id="KW-0805">Transcription regulation</keyword>
<keyword evidence="4" id="KW-0863">Zinc-finger</keyword>
<evidence type="ECO:0000259" key="12">
    <source>
        <dbReference type="Pfam" id="PF20645"/>
    </source>
</evidence>
<keyword evidence="14" id="KW-1185">Reference proteome</keyword>
<organism evidence="13 14">
    <name type="scientific">Marasmius tenuissimus</name>
    <dbReference type="NCBI Taxonomy" id="585030"/>
    <lineage>
        <taxon>Eukaryota</taxon>
        <taxon>Fungi</taxon>
        <taxon>Dikarya</taxon>
        <taxon>Basidiomycota</taxon>
        <taxon>Agaricomycotina</taxon>
        <taxon>Agaricomycetes</taxon>
        <taxon>Agaricomycetidae</taxon>
        <taxon>Agaricales</taxon>
        <taxon>Marasmiineae</taxon>
        <taxon>Marasmiaceae</taxon>
        <taxon>Marasmius</taxon>
    </lineage>
</organism>
<dbReference type="InterPro" id="IPR048540">
    <property type="entry name" value="Rrn7_cyclin_N"/>
</dbReference>
<evidence type="ECO:0000256" key="4">
    <source>
        <dbReference type="ARBA" id="ARBA00022771"/>
    </source>
</evidence>
<evidence type="ECO:0000256" key="8">
    <source>
        <dbReference type="ARBA" id="ARBA00023163"/>
    </source>
</evidence>
<feature type="compositionally biased region" description="Polar residues" evidence="10">
    <location>
        <begin position="62"/>
        <end position="72"/>
    </location>
</feature>